<accession>A0ABS6JXU8</accession>
<dbReference type="PANTHER" id="PTHR41771">
    <property type="entry name" value="MEMBRANE PROTEIN-RELATED"/>
    <property type="match status" value="1"/>
</dbReference>
<dbReference type="RefSeq" id="WP_088078069.1">
    <property type="nucleotide sequence ID" value="NZ_JAHQCR010000072.1"/>
</dbReference>
<sequence length="374" mass="41414">MKKLKNLSSIHYIYVIVAILFGASFLFVNNNYFLYEDPIAKVIETSHVDTTEAIDSFGNEDQLYTQHITGLIKNGDHQGNLIHLTNQYSMSGAYDHKFNVGNDLFVSIHSDNLENGEFTGSIREVKRDKYVLVVAWIFIFALLLVGKKQGLFSLISLLVNAIILSFILDIYIGTTGLSLVFLCILSAVFFTITSLLFVNGFNEKTYSAIIATLLATLITMIITYLTLWVTSSNGLYYEAMQFLTRPPQTVFLAGILIGSLGAVMDVAITISSSLFNLYEKNTNISTKALLSSGMEIGKDIMGTMTNILFFVYVSGTIPVIILYFKNHSMLGYTLSINLSLELARAIAGGIGIVLTIPIGLYITVGFINRKRVRS</sequence>
<comment type="caution">
    <text evidence="2">The sequence shown here is derived from an EMBL/GenBank/DDBJ whole genome shotgun (WGS) entry which is preliminary data.</text>
</comment>
<dbReference type="Proteomes" id="UP000790580">
    <property type="component" value="Unassembled WGS sequence"/>
</dbReference>
<gene>
    <name evidence="2" type="ORF">KS407_17515</name>
</gene>
<evidence type="ECO:0000256" key="1">
    <source>
        <dbReference type="SAM" id="Phobius"/>
    </source>
</evidence>
<keyword evidence="1" id="KW-1133">Transmembrane helix</keyword>
<feature type="transmembrane region" description="Helical" evidence="1">
    <location>
        <begin position="130"/>
        <end position="146"/>
    </location>
</feature>
<feature type="transmembrane region" description="Helical" evidence="1">
    <location>
        <begin position="12"/>
        <end position="28"/>
    </location>
</feature>
<feature type="transmembrane region" description="Helical" evidence="1">
    <location>
        <begin position="299"/>
        <end position="324"/>
    </location>
</feature>
<dbReference type="InterPro" id="IPR012507">
    <property type="entry name" value="YibE_F"/>
</dbReference>
<dbReference type="Pfam" id="PF07907">
    <property type="entry name" value="YibE_F"/>
    <property type="match status" value="1"/>
</dbReference>
<evidence type="ECO:0000313" key="2">
    <source>
        <dbReference type="EMBL" id="MBU9723220.1"/>
    </source>
</evidence>
<feature type="transmembrane region" description="Helical" evidence="1">
    <location>
        <begin position="151"/>
        <end position="172"/>
    </location>
</feature>
<keyword evidence="1" id="KW-0812">Transmembrane</keyword>
<evidence type="ECO:0000313" key="3">
    <source>
        <dbReference type="Proteomes" id="UP000790580"/>
    </source>
</evidence>
<keyword evidence="3" id="KW-1185">Reference proteome</keyword>
<dbReference type="PANTHER" id="PTHR41771:SF1">
    <property type="entry name" value="MEMBRANE PROTEIN"/>
    <property type="match status" value="1"/>
</dbReference>
<reference evidence="2 3" key="1">
    <citation type="submission" date="2021-06" db="EMBL/GenBank/DDBJ databases">
        <title>Bacillus sp. RD4P76, an endophyte from a halophyte.</title>
        <authorList>
            <person name="Sun J.-Q."/>
        </authorList>
    </citation>
    <scope>NUCLEOTIDE SEQUENCE [LARGE SCALE GENOMIC DNA]</scope>
    <source>
        <strain evidence="2 3">JCM 17098</strain>
    </source>
</reference>
<keyword evidence="1" id="KW-0472">Membrane</keyword>
<name>A0ABS6JXU8_9BACI</name>
<feature type="transmembrane region" description="Helical" evidence="1">
    <location>
        <begin position="250"/>
        <end position="278"/>
    </location>
</feature>
<proteinExistence type="predicted"/>
<dbReference type="EMBL" id="JAHQCR010000072">
    <property type="protein sequence ID" value="MBU9723220.1"/>
    <property type="molecule type" value="Genomic_DNA"/>
</dbReference>
<feature type="transmembrane region" description="Helical" evidence="1">
    <location>
        <begin position="205"/>
        <end position="230"/>
    </location>
</feature>
<protein>
    <submittedName>
        <fullName evidence="2">YibE/F family protein</fullName>
    </submittedName>
</protein>
<feature type="transmembrane region" description="Helical" evidence="1">
    <location>
        <begin position="344"/>
        <end position="367"/>
    </location>
</feature>
<feature type="transmembrane region" description="Helical" evidence="1">
    <location>
        <begin position="178"/>
        <end position="198"/>
    </location>
</feature>
<organism evidence="2 3">
    <name type="scientific">Evansella alkalicola</name>
    <dbReference type="NCBI Taxonomy" id="745819"/>
    <lineage>
        <taxon>Bacteria</taxon>
        <taxon>Bacillati</taxon>
        <taxon>Bacillota</taxon>
        <taxon>Bacilli</taxon>
        <taxon>Bacillales</taxon>
        <taxon>Bacillaceae</taxon>
        <taxon>Evansella</taxon>
    </lineage>
</organism>